<comment type="caution">
    <text evidence="2">The sequence shown here is derived from an EMBL/GenBank/DDBJ whole genome shotgun (WGS) entry which is preliminary data.</text>
</comment>
<reference evidence="2 3" key="1">
    <citation type="submission" date="2023-07" db="EMBL/GenBank/DDBJ databases">
        <title>Genomic Encyclopedia of Type Strains, Phase IV (KMG-IV): sequencing the most valuable type-strain genomes for metagenomic binning, comparative biology and taxonomic classification.</title>
        <authorList>
            <person name="Goeker M."/>
        </authorList>
    </citation>
    <scope>NUCLEOTIDE SEQUENCE [LARGE SCALE GENOMIC DNA]</scope>
    <source>
        <strain evidence="2 3">DSM 16784</strain>
    </source>
</reference>
<keyword evidence="3" id="KW-1185">Reference proteome</keyword>
<dbReference type="SUPFAM" id="SSF53448">
    <property type="entry name" value="Nucleotide-diphospho-sugar transferases"/>
    <property type="match status" value="1"/>
</dbReference>
<organism evidence="2 3">
    <name type="scientific">Breznakia pachnodae</name>
    <dbReference type="NCBI Taxonomy" id="265178"/>
    <lineage>
        <taxon>Bacteria</taxon>
        <taxon>Bacillati</taxon>
        <taxon>Bacillota</taxon>
        <taxon>Erysipelotrichia</taxon>
        <taxon>Erysipelotrichales</taxon>
        <taxon>Erysipelotrichaceae</taxon>
        <taxon>Breznakia</taxon>
    </lineage>
</organism>
<dbReference type="PANTHER" id="PTHR22916">
    <property type="entry name" value="GLYCOSYLTRANSFERASE"/>
    <property type="match status" value="1"/>
</dbReference>
<gene>
    <name evidence="2" type="ORF">J2S15_000533</name>
</gene>
<dbReference type="Gene3D" id="3.90.550.10">
    <property type="entry name" value="Spore Coat Polysaccharide Biosynthesis Protein SpsA, Chain A"/>
    <property type="match status" value="1"/>
</dbReference>
<dbReference type="EMBL" id="JAUSUR010000001">
    <property type="protein sequence ID" value="MDQ0359802.1"/>
    <property type="molecule type" value="Genomic_DNA"/>
</dbReference>
<name>A0ABU0DYT7_9FIRM</name>
<proteinExistence type="predicted"/>
<dbReference type="PANTHER" id="PTHR22916:SF3">
    <property type="entry name" value="UDP-GLCNAC:BETAGAL BETA-1,3-N-ACETYLGLUCOSAMINYLTRANSFERASE-LIKE PROTEIN 1"/>
    <property type="match status" value="1"/>
</dbReference>
<evidence type="ECO:0000259" key="1">
    <source>
        <dbReference type="Pfam" id="PF00535"/>
    </source>
</evidence>
<dbReference type="RefSeq" id="WP_307405216.1">
    <property type="nucleotide sequence ID" value="NZ_JAUSUR010000001.1"/>
</dbReference>
<protein>
    <submittedName>
        <fullName evidence="2">Glycosyltransferase involved in cell wall biosynthesis</fullName>
    </submittedName>
</protein>
<evidence type="ECO:0000313" key="3">
    <source>
        <dbReference type="Proteomes" id="UP001230220"/>
    </source>
</evidence>
<accession>A0ABU0DYT7</accession>
<dbReference type="Pfam" id="PF00535">
    <property type="entry name" value="Glycos_transf_2"/>
    <property type="match status" value="1"/>
</dbReference>
<dbReference type="Proteomes" id="UP001230220">
    <property type="component" value="Unassembled WGS sequence"/>
</dbReference>
<dbReference type="CDD" id="cd04196">
    <property type="entry name" value="GT_2_like_d"/>
    <property type="match status" value="1"/>
</dbReference>
<sequence length="316" mass="37080">MISLVMTTYNGEKYINEQLDSILNQSVQPDEVLIFDDGSVDQTVILVNDYIKRHKLSNWKIHVNKENLGFNKNFRHALNGSNGDIVFLCDQDDIWMKDKIEKMMLHLNRDNILSLASDFVLIDENGKNINSNNIRDKYGMLDFNINEFSIVEVSYEDLLMKNYAQGCTMAVKKELIQLLKQDETNNLEHDWSLSLIAAIHKGCYFYKEPLIKYRVHSDNAIGLDTIQLADKKRMKSREDVVSLELQRILFSLQYANQNDKIYQNLKFRKEYYELRIQLIQKRKVFSLLSLSLFSKYRKLAKIRPILGDITSILKKY</sequence>
<feature type="domain" description="Glycosyltransferase 2-like" evidence="1">
    <location>
        <begin position="3"/>
        <end position="131"/>
    </location>
</feature>
<evidence type="ECO:0000313" key="2">
    <source>
        <dbReference type="EMBL" id="MDQ0359802.1"/>
    </source>
</evidence>
<dbReference type="InterPro" id="IPR001173">
    <property type="entry name" value="Glyco_trans_2-like"/>
</dbReference>
<dbReference type="InterPro" id="IPR029044">
    <property type="entry name" value="Nucleotide-diphossugar_trans"/>
</dbReference>